<evidence type="ECO:0000313" key="3">
    <source>
        <dbReference type="EMBL" id="OEJ15229.1"/>
    </source>
</evidence>
<evidence type="ECO:0000313" key="4">
    <source>
        <dbReference type="Proteomes" id="UP000095247"/>
    </source>
</evidence>
<evidence type="ECO:0000256" key="1">
    <source>
        <dbReference type="SAM" id="MobiDB-lite"/>
    </source>
</evidence>
<comment type="caution">
    <text evidence="3">The sequence shown here is derived from an EMBL/GenBank/DDBJ whole genome shotgun (WGS) entry which is preliminary data.</text>
</comment>
<feature type="region of interest" description="Disordered" evidence="1">
    <location>
        <begin position="162"/>
        <end position="185"/>
    </location>
</feature>
<dbReference type="Proteomes" id="UP000095247">
    <property type="component" value="Unassembled WGS sequence"/>
</dbReference>
<sequence>MSQQKINPNDEVVVIKILAEYSDLNKYIYVVFFIDKYNSSLIDIAFVISGDRKLLTFLNAYTDLLELYKHIKIYNRLNNESNPYFDKFYDVISNILSEDRNINNIIIYQSNNNIISIIDIFASAMNKFMDFHIGTFDINSSILDINSVRSAIENVDKEMEDVASMHSAHQNSGNETKDENASSEEVQTPHYKLINASFVVDPIGGKSINDIVAGDKVIVSINSNTVEENIIYLELKGKKDKYSKYLVPAEVLEKTVGEKSIKILLKLIDGYCCLIEEIEPIKLKLFNPEKDVYVEPSEEDNGNKSLFERIFSKISTFKLMMFGLGAIIIFVFIAMVYVFFFQT</sequence>
<organism evidence="3 4">
    <name type="scientific">Brachyspira hampsonii</name>
    <dbReference type="NCBI Taxonomy" id="1287055"/>
    <lineage>
        <taxon>Bacteria</taxon>
        <taxon>Pseudomonadati</taxon>
        <taxon>Spirochaetota</taxon>
        <taxon>Spirochaetia</taxon>
        <taxon>Brachyspirales</taxon>
        <taxon>Brachyspiraceae</taxon>
        <taxon>Brachyspira</taxon>
    </lineage>
</organism>
<keyword evidence="2" id="KW-0472">Membrane</keyword>
<protein>
    <submittedName>
        <fullName evidence="3">Uncharacterized protein</fullName>
    </submittedName>
</protein>
<keyword evidence="2" id="KW-0812">Transmembrane</keyword>
<proteinExistence type="predicted"/>
<gene>
    <name evidence="3" type="ORF">BFL38_13040</name>
</gene>
<dbReference type="RefSeq" id="WP_069725789.1">
    <property type="nucleotide sequence ID" value="NZ_MDCO01000006.1"/>
</dbReference>
<keyword evidence="2" id="KW-1133">Transmembrane helix</keyword>
<dbReference type="EMBL" id="MDCO01000006">
    <property type="protein sequence ID" value="OEJ15229.1"/>
    <property type="molecule type" value="Genomic_DNA"/>
</dbReference>
<feature type="transmembrane region" description="Helical" evidence="2">
    <location>
        <begin position="319"/>
        <end position="340"/>
    </location>
</feature>
<evidence type="ECO:0000256" key="2">
    <source>
        <dbReference type="SAM" id="Phobius"/>
    </source>
</evidence>
<name>A0A1E5NGD0_9SPIR</name>
<reference evidence="3 4" key="1">
    <citation type="submission" date="2016-08" db="EMBL/GenBank/DDBJ databases">
        <title>Characterization and recognition of Brachyspira hampsonii sp. nov., a novel intestinal spirochete that is pathogenic to pigs.</title>
        <authorList>
            <person name="Mirajkar N."/>
            <person name="La T."/>
            <person name="Phillips N."/>
            <person name="Hampson D."/>
            <person name="Gebhart C."/>
        </authorList>
    </citation>
    <scope>NUCLEOTIDE SEQUENCE [LARGE SCALE GENOMIC DNA]</scope>
    <source>
        <strain evidence="3 4">P280/1</strain>
    </source>
</reference>
<accession>A0A1E5NGD0</accession>
<dbReference type="AlphaFoldDB" id="A0A1E5NGD0"/>